<dbReference type="InterPro" id="IPR012337">
    <property type="entry name" value="RNaseH-like_sf"/>
</dbReference>
<comment type="function">
    <text evidence="1">Required for the transposition of the insertion element.</text>
</comment>
<evidence type="ECO:0000256" key="2">
    <source>
        <dbReference type="ARBA" id="ARBA00006363"/>
    </source>
</evidence>
<keyword evidence="4" id="KW-0238">DNA-binding</keyword>
<feature type="domain" description="Integrase catalytic" evidence="7">
    <location>
        <begin position="285"/>
        <end position="455"/>
    </location>
</feature>
<keyword evidence="3" id="KW-0815">Transposition</keyword>
<dbReference type="InterPro" id="IPR001598">
    <property type="entry name" value="Transposase_IS30_CS"/>
</dbReference>
<dbReference type="GO" id="GO:0005829">
    <property type="term" value="C:cytosol"/>
    <property type="evidence" value="ECO:0007669"/>
    <property type="project" value="TreeGrafter"/>
</dbReference>
<dbReference type="GO" id="GO:0004803">
    <property type="term" value="F:transposase activity"/>
    <property type="evidence" value="ECO:0007669"/>
    <property type="project" value="InterPro"/>
</dbReference>
<dbReference type="InterPro" id="IPR036397">
    <property type="entry name" value="RNaseH_sf"/>
</dbReference>
<dbReference type="EMBL" id="KM017071">
    <property type="protein sequence ID" value="AJW29481.1"/>
    <property type="molecule type" value="Genomic_DNA"/>
</dbReference>
<accession>A0A0D4ZZW3</accession>
<evidence type="ECO:0000256" key="6">
    <source>
        <dbReference type="SAM" id="MobiDB-lite"/>
    </source>
</evidence>
<evidence type="ECO:0000256" key="3">
    <source>
        <dbReference type="ARBA" id="ARBA00022578"/>
    </source>
</evidence>
<evidence type="ECO:0000256" key="4">
    <source>
        <dbReference type="ARBA" id="ARBA00023125"/>
    </source>
</evidence>
<dbReference type="GO" id="GO:0006313">
    <property type="term" value="P:DNA transposition"/>
    <property type="evidence" value="ECO:0007669"/>
    <property type="project" value="InterPro"/>
</dbReference>
<dbReference type="SUPFAM" id="SSF53098">
    <property type="entry name" value="Ribonuclease H-like"/>
    <property type="match status" value="1"/>
</dbReference>
<keyword evidence="5" id="KW-0233">DNA recombination</keyword>
<dbReference type="PANTHER" id="PTHR10948:SF23">
    <property type="entry name" value="TRANSPOSASE INSI FOR INSERTION SEQUENCE ELEMENT IS30A-RELATED"/>
    <property type="match status" value="1"/>
</dbReference>
<dbReference type="AlphaFoldDB" id="A0A0D4ZZW3"/>
<dbReference type="RefSeq" id="WP_087573222.1">
    <property type="nucleotide sequence ID" value="NZ_KM017071.1"/>
</dbReference>
<dbReference type="InterPro" id="IPR025246">
    <property type="entry name" value="IS30-like_HTH"/>
</dbReference>
<dbReference type="InterPro" id="IPR001584">
    <property type="entry name" value="Integrase_cat-core"/>
</dbReference>
<evidence type="ECO:0000256" key="1">
    <source>
        <dbReference type="ARBA" id="ARBA00002190"/>
    </source>
</evidence>
<evidence type="ECO:0000256" key="5">
    <source>
        <dbReference type="ARBA" id="ARBA00023172"/>
    </source>
</evidence>
<keyword evidence="8" id="KW-0614">Plasmid</keyword>
<dbReference type="InterPro" id="IPR053392">
    <property type="entry name" value="Transposase_IS30-like"/>
</dbReference>
<proteinExistence type="inferred from homology"/>
<dbReference type="Pfam" id="PF13936">
    <property type="entry name" value="HTH_38"/>
    <property type="match status" value="1"/>
</dbReference>
<sequence length="467" mass="52674">MAGQRASERCTRRKLRSPGRPPAWQRENRCRFWQAIAQGRSSEEAAKDAGISMPLGPRWFRSAGGMPPTHLTPSAKPPSGRYLSFHEREEIAIELAKGTGIRALARKLGRSPGTISREVRRNAATRGGNLEYRAIAAQWHADREARRPRPSKLATNSALREYVEARLAGKVTNDRGVAFDGPEVIWKKRRAVHRQSRRWSIAWSPEQIARRLEIDYPEDPTMRISHEAIYQSLYIQGRGALRRELTACLRSGRALRVPRERSRVRNKAFIGDAIMISDRPAEVSDRAVPGHWEGDLILGLGSSAIGTLVERRSRFSMLLHLPRMDGYQLEQRIRNGPPLAGHGAEAVRKAITQSMSKLPKLLRQSLTWDQGAEMAQHARLRIDSGLEIYFCDPQSPWQRGSNENTNGLLRQYFPKGTDLSRHTAKELDAVAHAMNTRPRKTLDWKTPAEVLDQFLVEQYEAGVATTG</sequence>
<dbReference type="GO" id="GO:0003677">
    <property type="term" value="F:DNA binding"/>
    <property type="evidence" value="ECO:0007669"/>
    <property type="project" value="UniProtKB-KW"/>
</dbReference>
<dbReference type="NCBIfam" id="NF033563">
    <property type="entry name" value="transpos_IS30"/>
    <property type="match status" value="2"/>
</dbReference>
<dbReference type="GO" id="GO:0015074">
    <property type="term" value="P:DNA integration"/>
    <property type="evidence" value="ECO:0007669"/>
    <property type="project" value="InterPro"/>
</dbReference>
<protein>
    <submittedName>
        <fullName evidence="8">Transposase</fullName>
    </submittedName>
</protein>
<gene>
    <name evidence="8" type="ORF">pJE1_059</name>
</gene>
<feature type="region of interest" description="Disordered" evidence="6">
    <location>
        <begin position="1"/>
        <end position="26"/>
    </location>
</feature>
<evidence type="ECO:0000313" key="8">
    <source>
        <dbReference type="EMBL" id="AJW29481.1"/>
    </source>
</evidence>
<evidence type="ECO:0000259" key="7">
    <source>
        <dbReference type="PROSITE" id="PS50994"/>
    </source>
</evidence>
<comment type="similarity">
    <text evidence="2">Belongs to the transposase IS30 family.</text>
</comment>
<dbReference type="PROSITE" id="PS50994">
    <property type="entry name" value="INTEGRASE"/>
    <property type="match status" value="1"/>
</dbReference>
<organism evidence="8">
    <name type="scientific">Sphingomonas sp. JE1</name>
    <dbReference type="NCBI Taxonomy" id="1628059"/>
    <lineage>
        <taxon>Bacteria</taxon>
        <taxon>Pseudomonadati</taxon>
        <taxon>Pseudomonadota</taxon>
        <taxon>Alphaproteobacteria</taxon>
        <taxon>Sphingomonadales</taxon>
        <taxon>Sphingomonadaceae</taxon>
        <taxon>Sphingomonas</taxon>
    </lineage>
</organism>
<dbReference type="Gene3D" id="3.30.420.10">
    <property type="entry name" value="Ribonuclease H-like superfamily/Ribonuclease H"/>
    <property type="match status" value="1"/>
</dbReference>
<feature type="compositionally biased region" description="Basic and acidic residues" evidence="6">
    <location>
        <begin position="1"/>
        <end position="10"/>
    </location>
</feature>
<reference evidence="8" key="1">
    <citation type="submission" date="2014-06" db="EMBL/GenBank/DDBJ databases">
        <title>Molecular and ecological studies on carbamate pesticide degrading bacteria isolated from agricultural soils.</title>
        <authorList>
            <person name="Kim D.-U."/>
            <person name="Ka J.-O."/>
        </authorList>
    </citation>
    <scope>NUCLEOTIDE SEQUENCE</scope>
    <source>
        <strain evidence="8">JE1</strain>
        <plasmid evidence="8">pJE1</plasmid>
    </source>
</reference>
<dbReference type="PROSITE" id="PS01043">
    <property type="entry name" value="TRANSPOSASE_IS30"/>
    <property type="match status" value="1"/>
</dbReference>
<dbReference type="PANTHER" id="PTHR10948">
    <property type="entry name" value="TRANSPOSASE"/>
    <property type="match status" value="1"/>
</dbReference>
<dbReference type="InterPro" id="IPR051917">
    <property type="entry name" value="Transposase-Integrase"/>
</dbReference>
<geneLocation type="plasmid" evidence="8">
    <name>pJE1</name>
</geneLocation>
<name>A0A0D4ZZW3_9SPHN</name>